<reference evidence="1 2" key="1">
    <citation type="submission" date="2016-04" db="EMBL/GenBank/DDBJ databases">
        <title>Draft genome of an Enterococcus thailandicus strain isolated from bovine feces.</title>
        <authorList>
            <person name="Beukers A.G."/>
            <person name="Zaheer R."/>
            <person name="Goji N."/>
            <person name="Cook S.R."/>
            <person name="Amoako K."/>
            <person name="Chaves A.V."/>
            <person name="Ward M.P."/>
            <person name="Mcallister T.A."/>
        </authorList>
    </citation>
    <scope>NUCLEOTIDE SEQUENCE [LARGE SCALE GENOMIC DNA]</scope>
    <source>
        <strain evidence="1 2">F0711D 46</strain>
    </source>
</reference>
<dbReference type="RefSeq" id="WP_067481695.1">
    <property type="nucleotide sequence ID" value="NZ_BSWU01000021.1"/>
</dbReference>
<gene>
    <name evidence="1" type="ORF">A6E74_12170</name>
</gene>
<dbReference type="PANTHER" id="PTHR35276">
    <property type="entry name" value="S-ADENOSYL-L-METHIONINE-DEPENDENT METHYLTRANSFERASES SUPERFAMILY PROTEIN"/>
    <property type="match status" value="1"/>
</dbReference>
<organism evidence="1 2">
    <name type="scientific">Enterococcus thailandicus</name>
    <dbReference type="NCBI Taxonomy" id="417368"/>
    <lineage>
        <taxon>Bacteria</taxon>
        <taxon>Bacillati</taxon>
        <taxon>Bacillota</taxon>
        <taxon>Bacilli</taxon>
        <taxon>Lactobacillales</taxon>
        <taxon>Enterococcaceae</taxon>
        <taxon>Enterococcus</taxon>
    </lineage>
</organism>
<dbReference type="GO" id="GO:0032259">
    <property type="term" value="P:methylation"/>
    <property type="evidence" value="ECO:0007669"/>
    <property type="project" value="UniProtKB-KW"/>
</dbReference>
<evidence type="ECO:0000313" key="1">
    <source>
        <dbReference type="EMBL" id="OAQ56641.1"/>
    </source>
</evidence>
<dbReference type="Pfam" id="PF06962">
    <property type="entry name" value="rRNA_methylase"/>
    <property type="match status" value="1"/>
</dbReference>
<dbReference type="Proteomes" id="UP000078516">
    <property type="component" value="Unassembled WGS sequence"/>
</dbReference>
<keyword evidence="1" id="KW-0808">Transferase</keyword>
<keyword evidence="2" id="KW-1185">Reference proteome</keyword>
<dbReference type="EMBL" id="LWMN01000004">
    <property type="protein sequence ID" value="OAQ56641.1"/>
    <property type="molecule type" value="Genomic_DNA"/>
</dbReference>
<dbReference type="Gene3D" id="3.40.50.150">
    <property type="entry name" value="Vaccinia Virus protein VP39"/>
    <property type="match status" value="1"/>
</dbReference>
<comment type="caution">
    <text evidence="1">The sequence shown here is derived from an EMBL/GenBank/DDBJ whole genome shotgun (WGS) entry which is preliminary data.</text>
</comment>
<dbReference type="AlphaFoldDB" id="A0A179ETX2"/>
<accession>A0A179ETX2</accession>
<proteinExistence type="predicted"/>
<sequence>MLQTALHFSHTLLKEILQPGDQVVDATMGNGYDTVFMAELIGKTGHVYSFDIQQQAIDSTQEKLKAANLTERTTLFLQGHETLGQVISINQPIKAGIFNLGYLPQSDKEIITLPQTTKQAMEEILARLVPKGRLILVVYYGHVGGENELDMVQEFCQQLSQEQYNVLTYQFINQKNQPPILYCIEKKKKKREFS</sequence>
<keyword evidence="1" id="KW-0489">Methyltransferase</keyword>
<dbReference type="GO" id="GO:0008168">
    <property type="term" value="F:methyltransferase activity"/>
    <property type="evidence" value="ECO:0007669"/>
    <property type="project" value="UniProtKB-KW"/>
</dbReference>
<dbReference type="PANTHER" id="PTHR35276:SF1">
    <property type="entry name" value="TRNA (MNM(5)S(2)U34)-METHYLTRANSFERASE, CHLOROPLASTIC"/>
    <property type="match status" value="1"/>
</dbReference>
<dbReference type="InterPro" id="IPR010719">
    <property type="entry name" value="MnmM_MeTrfase"/>
</dbReference>
<protein>
    <submittedName>
        <fullName evidence="1">SAM-dependent methyltransferase</fullName>
    </submittedName>
</protein>
<name>A0A179ETX2_ENTTH</name>
<dbReference type="InterPro" id="IPR029063">
    <property type="entry name" value="SAM-dependent_MTases_sf"/>
</dbReference>
<evidence type="ECO:0000313" key="2">
    <source>
        <dbReference type="Proteomes" id="UP000078516"/>
    </source>
</evidence>
<dbReference type="SUPFAM" id="SSF53335">
    <property type="entry name" value="S-adenosyl-L-methionine-dependent methyltransferases"/>
    <property type="match status" value="1"/>
</dbReference>